<feature type="chain" id="PRO_5019370214" evidence="2">
    <location>
        <begin position="30"/>
        <end position="492"/>
    </location>
</feature>
<sequence>MFTTKLIYTQLASIVCIVLINCVAPEAFAQQTTAQKIDKYIRQKLAASKIPGLAVAVVHYDSLIIAKGYGATPTGALIDANTTFALASLSKGFTATAVLQLAEEGKIRLDSPVIKYIPGWLPNVPQRRNITVRHLLNQVSGLGDTGYAEFTLDKQPTTLDAAITNMDRANLISAPGKQFHYHNPNYQVLAKIVEAVSHEGFAKYLQEHIFNPLHMANTYDVANVDDFFRAPHNLPKGNTYFLGRPLAYTEPEWFIDGDAGIASTASDMARWLSFQLKANGPDTGQVLKAGSLKVMQTPPRGGTSTYAMGWHANTDAHLLYHSGIMWTYSSQEILLTDKGYGIVVLINGGLNNLTDYYSFLQGIQDILNNKEPETRSFPRWLYTVLMIMTLCIILFLGIRRLRRVRQWYQNYKSRAPWKTWLYTALRLGPFALLLLVPYLLTLISGRVLNWPRIMLMFPDVILVLGLLGILNLLIIAVRLLYLYRHKNRSISR</sequence>
<dbReference type="Pfam" id="PF00144">
    <property type="entry name" value="Beta-lactamase"/>
    <property type="match status" value="1"/>
</dbReference>
<name>A0A444MHQ6_9SPHI</name>
<dbReference type="SUPFAM" id="SSF56601">
    <property type="entry name" value="beta-lactamase/transpeptidase-like"/>
    <property type="match status" value="1"/>
</dbReference>
<dbReference type="PANTHER" id="PTHR46825">
    <property type="entry name" value="D-ALANYL-D-ALANINE-CARBOXYPEPTIDASE/ENDOPEPTIDASE AMPH"/>
    <property type="match status" value="1"/>
</dbReference>
<keyword evidence="1" id="KW-1133">Transmembrane helix</keyword>
<accession>A0A444MHQ6</accession>
<protein>
    <submittedName>
        <fullName evidence="4">Class A beta-lactamase-related serine hydrolase</fullName>
    </submittedName>
</protein>
<dbReference type="Proteomes" id="UP000286701">
    <property type="component" value="Unassembled WGS sequence"/>
</dbReference>
<keyword evidence="2" id="KW-0732">Signal</keyword>
<dbReference type="PANTHER" id="PTHR46825:SF9">
    <property type="entry name" value="BETA-LACTAMASE-RELATED DOMAIN-CONTAINING PROTEIN"/>
    <property type="match status" value="1"/>
</dbReference>
<evidence type="ECO:0000256" key="2">
    <source>
        <dbReference type="SAM" id="SignalP"/>
    </source>
</evidence>
<evidence type="ECO:0000313" key="5">
    <source>
        <dbReference type="Proteomes" id="UP000286701"/>
    </source>
</evidence>
<keyword evidence="5" id="KW-1185">Reference proteome</keyword>
<feature type="transmembrane region" description="Helical" evidence="1">
    <location>
        <begin position="460"/>
        <end position="483"/>
    </location>
</feature>
<proteinExistence type="predicted"/>
<dbReference type="GO" id="GO:0016787">
    <property type="term" value="F:hydrolase activity"/>
    <property type="evidence" value="ECO:0007669"/>
    <property type="project" value="UniProtKB-KW"/>
</dbReference>
<keyword evidence="4" id="KW-0378">Hydrolase</keyword>
<dbReference type="InterPro" id="IPR012338">
    <property type="entry name" value="Beta-lactam/transpept-like"/>
</dbReference>
<organism evidence="4 5">
    <name type="scientific">Mucilaginibacter gilvus</name>
    <dbReference type="NCBI Taxonomy" id="2305909"/>
    <lineage>
        <taxon>Bacteria</taxon>
        <taxon>Pseudomonadati</taxon>
        <taxon>Bacteroidota</taxon>
        <taxon>Sphingobacteriia</taxon>
        <taxon>Sphingobacteriales</taxon>
        <taxon>Sphingobacteriaceae</taxon>
        <taxon>Mucilaginibacter</taxon>
    </lineage>
</organism>
<keyword evidence="1" id="KW-0472">Membrane</keyword>
<evidence type="ECO:0000259" key="3">
    <source>
        <dbReference type="Pfam" id="PF00144"/>
    </source>
</evidence>
<dbReference type="InterPro" id="IPR050491">
    <property type="entry name" value="AmpC-like"/>
</dbReference>
<dbReference type="Gene3D" id="3.40.710.10">
    <property type="entry name" value="DD-peptidase/beta-lactamase superfamily"/>
    <property type="match status" value="1"/>
</dbReference>
<keyword evidence="1" id="KW-0812">Transmembrane</keyword>
<dbReference type="AlphaFoldDB" id="A0A444MHQ6"/>
<comment type="caution">
    <text evidence="4">The sequence shown here is derived from an EMBL/GenBank/DDBJ whole genome shotgun (WGS) entry which is preliminary data.</text>
</comment>
<dbReference type="RefSeq" id="WP_128536262.1">
    <property type="nucleotide sequence ID" value="NZ_SBIW01000029.1"/>
</dbReference>
<feature type="transmembrane region" description="Helical" evidence="1">
    <location>
        <begin position="380"/>
        <end position="398"/>
    </location>
</feature>
<evidence type="ECO:0000313" key="4">
    <source>
        <dbReference type="EMBL" id="RWY47105.1"/>
    </source>
</evidence>
<feature type="transmembrane region" description="Helical" evidence="1">
    <location>
        <begin position="419"/>
        <end position="440"/>
    </location>
</feature>
<feature type="signal peptide" evidence="2">
    <location>
        <begin position="1"/>
        <end position="29"/>
    </location>
</feature>
<dbReference type="OrthoDB" id="1522765at2"/>
<dbReference type="EMBL" id="SBIW01000029">
    <property type="protein sequence ID" value="RWY47105.1"/>
    <property type="molecule type" value="Genomic_DNA"/>
</dbReference>
<dbReference type="InterPro" id="IPR001466">
    <property type="entry name" value="Beta-lactam-related"/>
</dbReference>
<reference evidence="4 5" key="1">
    <citation type="submission" date="2019-01" db="EMBL/GenBank/DDBJ databases">
        <title>Mucilaginibacter antarcticum sp. nov., isolated from antarctic soil.</title>
        <authorList>
            <person name="Yan Y.-Q."/>
            <person name="Du Z.-J."/>
        </authorList>
    </citation>
    <scope>NUCLEOTIDE SEQUENCE [LARGE SCALE GENOMIC DNA]</scope>
    <source>
        <strain evidence="4 5">F01003</strain>
    </source>
</reference>
<evidence type="ECO:0000256" key="1">
    <source>
        <dbReference type="SAM" id="Phobius"/>
    </source>
</evidence>
<feature type="domain" description="Beta-lactamase-related" evidence="3">
    <location>
        <begin position="37"/>
        <end position="349"/>
    </location>
</feature>
<gene>
    <name evidence="4" type="ORF">EPL05_22605</name>
</gene>